<dbReference type="PANTHER" id="PTHR10954:SF23">
    <property type="entry name" value="RIBONUCLEASE"/>
    <property type="match status" value="1"/>
</dbReference>
<dbReference type="GO" id="GO:0006298">
    <property type="term" value="P:mismatch repair"/>
    <property type="evidence" value="ECO:0007669"/>
    <property type="project" value="TreeGrafter"/>
</dbReference>
<dbReference type="HAMAP" id="MF_00052_A">
    <property type="entry name" value="RNase_HII_A"/>
    <property type="match status" value="1"/>
</dbReference>
<dbReference type="InterPro" id="IPR012337">
    <property type="entry name" value="RNaseH-like_sf"/>
</dbReference>
<organism evidence="17">
    <name type="scientific">Candidatus Heimdallarchaeum endolithica</name>
    <dbReference type="NCBI Taxonomy" id="2876572"/>
    <lineage>
        <taxon>Archaea</taxon>
        <taxon>Promethearchaeati</taxon>
        <taxon>Candidatus Heimdallarchaeota</taxon>
        <taxon>Candidatus Heimdallarchaeia (ex Rinke et al. 2021) (nom. nud.)</taxon>
        <taxon>Candidatus Heimdallarchaeales</taxon>
        <taxon>Candidatus Heimdallarchaeaceae</taxon>
        <taxon>Candidatus Heimdallarchaeum</taxon>
    </lineage>
</organism>
<dbReference type="SUPFAM" id="SSF53098">
    <property type="entry name" value="Ribonuclease H-like"/>
    <property type="match status" value="1"/>
</dbReference>
<accession>A0A9Y1BTA3</accession>
<dbReference type="InterPro" id="IPR020787">
    <property type="entry name" value="RNase_HII_arc"/>
</dbReference>
<proteinExistence type="inferred from homology"/>
<dbReference type="Proteomes" id="UP001200513">
    <property type="component" value="Chromosome"/>
</dbReference>
<dbReference type="NCBIfam" id="TIGR00729">
    <property type="entry name" value="ribonuclease HII"/>
    <property type="match status" value="1"/>
</dbReference>
<protein>
    <recommendedName>
        <fullName evidence="7 13">Ribonuclease HII</fullName>
        <shortName evidence="13">RNase HII</shortName>
        <ecNumber evidence="6 13">3.1.26.4</ecNumber>
    </recommendedName>
</protein>
<comment type="subcellular location">
    <subcellularLocation>
        <location evidence="4 13">Cytoplasm</location>
    </subcellularLocation>
</comment>
<dbReference type="InterPro" id="IPR001352">
    <property type="entry name" value="RNase_HII/HIII"/>
</dbReference>
<evidence type="ECO:0000256" key="1">
    <source>
        <dbReference type="ARBA" id="ARBA00000077"/>
    </source>
</evidence>
<comment type="cofactor">
    <cofactor evidence="2">
        <name>Mg(2+)</name>
        <dbReference type="ChEBI" id="CHEBI:18420"/>
    </cofactor>
</comment>
<reference evidence="17" key="1">
    <citation type="journal article" date="2022" name="Nat. Microbiol.">
        <title>Unique mobile elements and scalable gene flow at the prokaryote-eukaryote boundary revealed by circularized Asgard archaea genomes.</title>
        <authorList>
            <person name="Wu F."/>
            <person name="Speth D.R."/>
            <person name="Philosof A."/>
            <person name="Cremiere A."/>
            <person name="Narayanan A."/>
            <person name="Barco R.A."/>
            <person name="Connon S.A."/>
            <person name="Amend J.P."/>
            <person name="Antoshechkin I.A."/>
            <person name="Orphan V.J."/>
        </authorList>
    </citation>
    <scope>NUCLEOTIDE SEQUENCE</scope>
    <source>
        <strain evidence="17">PR6</strain>
    </source>
</reference>
<dbReference type="Gene3D" id="3.30.420.10">
    <property type="entry name" value="Ribonuclease H-like superfamily/Ribonuclease H"/>
    <property type="match status" value="1"/>
</dbReference>
<evidence type="ECO:0000313" key="17">
    <source>
        <dbReference type="EMBL" id="UJG44739.1"/>
    </source>
</evidence>
<dbReference type="GO" id="GO:0005737">
    <property type="term" value="C:cytoplasm"/>
    <property type="evidence" value="ECO:0007669"/>
    <property type="project" value="UniProtKB-SubCell"/>
</dbReference>
<keyword evidence="10 13" id="KW-0479">Metal-binding</keyword>
<comment type="similarity">
    <text evidence="5 13 15">Belongs to the RNase HII family.</text>
</comment>
<dbReference type="PROSITE" id="PS51975">
    <property type="entry name" value="RNASE_H_2"/>
    <property type="match status" value="1"/>
</dbReference>
<keyword evidence="11 13" id="KW-0255">Endonuclease</keyword>
<feature type="domain" description="RNase H type-2" evidence="16">
    <location>
        <begin position="6"/>
        <end position="217"/>
    </location>
</feature>
<evidence type="ECO:0000256" key="6">
    <source>
        <dbReference type="ARBA" id="ARBA00012180"/>
    </source>
</evidence>
<evidence type="ECO:0000256" key="3">
    <source>
        <dbReference type="ARBA" id="ARBA00004065"/>
    </source>
</evidence>
<keyword evidence="8 13" id="KW-0963">Cytoplasm</keyword>
<dbReference type="InterPro" id="IPR024567">
    <property type="entry name" value="RNase_HII/HIII_dom"/>
</dbReference>
<dbReference type="GO" id="GO:0043137">
    <property type="term" value="P:DNA replication, removal of RNA primer"/>
    <property type="evidence" value="ECO:0007669"/>
    <property type="project" value="TreeGrafter"/>
</dbReference>
<keyword evidence="9 13" id="KW-0540">Nuclease</keyword>
<dbReference type="GO" id="GO:0003723">
    <property type="term" value="F:RNA binding"/>
    <property type="evidence" value="ECO:0007669"/>
    <property type="project" value="UniProtKB-UniRule"/>
</dbReference>
<evidence type="ECO:0000256" key="13">
    <source>
        <dbReference type="HAMAP-Rule" id="MF_00052"/>
    </source>
</evidence>
<dbReference type="EMBL" id="CP084167">
    <property type="protein sequence ID" value="UJG44739.1"/>
    <property type="molecule type" value="Genomic_DNA"/>
</dbReference>
<feature type="binding site" evidence="13 14">
    <location>
        <position position="112"/>
    </location>
    <ligand>
        <name>a divalent metal cation</name>
        <dbReference type="ChEBI" id="CHEBI:60240"/>
    </ligand>
</feature>
<feature type="binding site" evidence="13 14">
    <location>
        <position position="12"/>
    </location>
    <ligand>
        <name>a divalent metal cation</name>
        <dbReference type="ChEBI" id="CHEBI:60240"/>
    </ligand>
</feature>
<feature type="binding site" evidence="13 14">
    <location>
        <position position="13"/>
    </location>
    <ligand>
        <name>a divalent metal cation</name>
        <dbReference type="ChEBI" id="CHEBI:60240"/>
    </ligand>
</feature>
<evidence type="ECO:0000256" key="15">
    <source>
        <dbReference type="RuleBase" id="RU003515"/>
    </source>
</evidence>
<name>A0A9Y1BTA3_9ARCH</name>
<dbReference type="PANTHER" id="PTHR10954">
    <property type="entry name" value="RIBONUCLEASE H2 SUBUNIT A"/>
    <property type="match status" value="1"/>
</dbReference>
<evidence type="ECO:0000256" key="9">
    <source>
        <dbReference type="ARBA" id="ARBA00022722"/>
    </source>
</evidence>
<evidence type="ECO:0000256" key="11">
    <source>
        <dbReference type="ARBA" id="ARBA00022759"/>
    </source>
</evidence>
<evidence type="ECO:0000256" key="2">
    <source>
        <dbReference type="ARBA" id="ARBA00001946"/>
    </source>
</evidence>
<dbReference type="GO" id="GO:0004523">
    <property type="term" value="F:RNA-DNA hybrid ribonuclease activity"/>
    <property type="evidence" value="ECO:0007669"/>
    <property type="project" value="UniProtKB-UniRule"/>
</dbReference>
<keyword evidence="13" id="KW-0464">Manganese</keyword>
<gene>
    <name evidence="13 17" type="primary">rnhB</name>
    <name evidence="17" type="ORF">K9W46_06040</name>
</gene>
<evidence type="ECO:0000256" key="12">
    <source>
        <dbReference type="ARBA" id="ARBA00022801"/>
    </source>
</evidence>
<dbReference type="InterPro" id="IPR023160">
    <property type="entry name" value="RNase_HII_hlx-loop-hlx_cap_dom"/>
</dbReference>
<dbReference type="AlphaFoldDB" id="A0A9Y1BTA3"/>
<evidence type="ECO:0000256" key="8">
    <source>
        <dbReference type="ARBA" id="ARBA00022490"/>
    </source>
</evidence>
<evidence type="ECO:0000256" key="10">
    <source>
        <dbReference type="ARBA" id="ARBA00022723"/>
    </source>
</evidence>
<comment type="cofactor">
    <cofactor evidence="13 14">
        <name>Mn(2+)</name>
        <dbReference type="ChEBI" id="CHEBI:29035"/>
    </cofactor>
    <cofactor evidence="13 14">
        <name>Mg(2+)</name>
        <dbReference type="ChEBI" id="CHEBI:18420"/>
    </cofactor>
    <text evidence="13 14">Manganese or magnesium. Binds 1 divalent metal ion per monomer in the absence of substrate. May bind a second metal ion after substrate binding.</text>
</comment>
<keyword evidence="12 13" id="KW-0378">Hydrolase</keyword>
<evidence type="ECO:0000259" key="16">
    <source>
        <dbReference type="PROSITE" id="PS51975"/>
    </source>
</evidence>
<dbReference type="Gene3D" id="1.10.10.460">
    <property type="entry name" value="Ribonuclease hii. Domain 2"/>
    <property type="match status" value="1"/>
</dbReference>
<dbReference type="GO" id="GO:0032299">
    <property type="term" value="C:ribonuclease H2 complex"/>
    <property type="evidence" value="ECO:0007669"/>
    <property type="project" value="TreeGrafter"/>
</dbReference>
<dbReference type="FunFam" id="1.10.10.460:FF:000001">
    <property type="entry name" value="Ribonuclease"/>
    <property type="match status" value="1"/>
</dbReference>
<dbReference type="InterPro" id="IPR004649">
    <property type="entry name" value="RNase_H2_suA"/>
</dbReference>
<evidence type="ECO:0000256" key="7">
    <source>
        <dbReference type="ARBA" id="ARBA00019179"/>
    </source>
</evidence>
<dbReference type="EC" id="3.1.26.4" evidence="6 13"/>
<sequence length="225" mass="25723">MILIQEIIIGIDEAGRGPVLGPLVICAYAIEKKDLHQLKLLGAKDSKMLSKNKRTELYQKLIDIAVNYKTIHLSASEIDEMRKKASLNDIEQKIMIKAVLELKVNPSEIYIDAADVKEERFGLLFQSYFPKAKIVSRHGADKTFPVVSAASIIAKVERDREIEKIKEKTGINIGSGYPSDPKTKKFLNEYYIKHKKFPYFARESWDTCKKIKEKGVQQAKINEYF</sequence>
<dbReference type="InterPro" id="IPR036397">
    <property type="entry name" value="RNaseH_sf"/>
</dbReference>
<dbReference type="Pfam" id="PF01351">
    <property type="entry name" value="RNase_HII"/>
    <property type="match status" value="1"/>
</dbReference>
<comment type="catalytic activity">
    <reaction evidence="1 13 14 15">
        <text>Endonucleolytic cleavage to 5'-phosphomonoester.</text>
        <dbReference type="EC" id="3.1.26.4"/>
    </reaction>
</comment>
<comment type="function">
    <text evidence="3 13 15">Endonuclease that specifically degrades the RNA of RNA-DNA hybrids.</text>
</comment>
<evidence type="ECO:0000256" key="4">
    <source>
        <dbReference type="ARBA" id="ARBA00004496"/>
    </source>
</evidence>
<evidence type="ECO:0000256" key="14">
    <source>
        <dbReference type="PROSITE-ProRule" id="PRU01319"/>
    </source>
</evidence>
<dbReference type="CDD" id="cd07180">
    <property type="entry name" value="RNase_HII_archaea_like"/>
    <property type="match status" value="1"/>
</dbReference>
<evidence type="ECO:0000256" key="5">
    <source>
        <dbReference type="ARBA" id="ARBA00007383"/>
    </source>
</evidence>
<dbReference type="GO" id="GO:0030145">
    <property type="term" value="F:manganese ion binding"/>
    <property type="evidence" value="ECO:0007669"/>
    <property type="project" value="UniProtKB-UniRule"/>
</dbReference>